<sequence length="229" mass="25869">MSHCETHAEQEFYARRAIQYGWSRSVLDLQIKQRLHEREGAALNNFTLTVPDDSDVLLEITRDPYLFDFTSLNGNTSERSLEDALVARMVLFLTELGTGFAFVGRQYPLRVGNSDFRLDLLFYHVRLHRFVIIELKTGRAEPEHYGKLNFYLAVADDLVRNKELDGPTIGLLVAANRDGEVARYALERSGSPMAVATWTGLDREAQESLPAADDLARVADDVLRDYAAS</sequence>
<dbReference type="PANTHER" id="PTHR30547:SF0">
    <property type="entry name" value="BLR8175 PROTEIN"/>
    <property type="match status" value="1"/>
</dbReference>
<evidence type="ECO:0000313" key="3">
    <source>
        <dbReference type="Proteomes" id="UP000540423"/>
    </source>
</evidence>
<protein>
    <submittedName>
        <fullName evidence="2">Putative nuclease of restriction endonuclease-like (RecB) superfamily</fullName>
    </submittedName>
</protein>
<gene>
    <name evidence="2" type="ORF">HNQ79_002217</name>
</gene>
<feature type="domain" description="YhcG PDDEXK nuclease" evidence="1">
    <location>
        <begin position="59"/>
        <end position="207"/>
    </location>
</feature>
<comment type="caution">
    <text evidence="2">The sequence shown here is derived from an EMBL/GenBank/DDBJ whole genome shotgun (WGS) entry which is preliminary data.</text>
</comment>
<accession>A0A7X0HDT8</accession>
<dbReference type="PANTHER" id="PTHR30547">
    <property type="entry name" value="UNCHARACTERIZED PROTEIN YHCG-RELATED"/>
    <property type="match status" value="1"/>
</dbReference>
<keyword evidence="2" id="KW-0255">Endonuclease</keyword>
<dbReference type="InterPro" id="IPR011856">
    <property type="entry name" value="tRNA_endonuc-like_dom_sf"/>
</dbReference>
<dbReference type="Gene3D" id="3.40.1350.10">
    <property type="match status" value="1"/>
</dbReference>
<proteinExistence type="predicted"/>
<evidence type="ECO:0000313" key="2">
    <source>
        <dbReference type="EMBL" id="MBB6435760.1"/>
    </source>
</evidence>
<dbReference type="EMBL" id="JACHEM010000004">
    <property type="protein sequence ID" value="MBB6435760.1"/>
    <property type="molecule type" value="Genomic_DNA"/>
</dbReference>
<dbReference type="GO" id="GO:0003676">
    <property type="term" value="F:nucleic acid binding"/>
    <property type="evidence" value="ECO:0007669"/>
    <property type="project" value="InterPro"/>
</dbReference>
<dbReference type="AlphaFoldDB" id="A0A7X0HDT8"/>
<dbReference type="RefSeq" id="WP_229923511.1">
    <property type="nucleotide sequence ID" value="NZ_BNBN01000007.1"/>
</dbReference>
<name>A0A7X0HDT8_9ACTN</name>
<dbReference type="Pfam" id="PF06250">
    <property type="entry name" value="YhcG_C"/>
    <property type="match status" value="1"/>
</dbReference>
<keyword evidence="2" id="KW-0378">Hydrolase</keyword>
<organism evidence="2 3">
    <name type="scientific">Streptomyces candidus</name>
    <dbReference type="NCBI Taxonomy" id="67283"/>
    <lineage>
        <taxon>Bacteria</taxon>
        <taxon>Bacillati</taxon>
        <taxon>Actinomycetota</taxon>
        <taxon>Actinomycetes</taxon>
        <taxon>Kitasatosporales</taxon>
        <taxon>Streptomycetaceae</taxon>
        <taxon>Streptomyces</taxon>
    </lineage>
</organism>
<dbReference type="InterPro" id="IPR009362">
    <property type="entry name" value="YhcG_C"/>
</dbReference>
<dbReference type="GO" id="GO:0004519">
    <property type="term" value="F:endonuclease activity"/>
    <property type="evidence" value="ECO:0007669"/>
    <property type="project" value="UniProtKB-KW"/>
</dbReference>
<dbReference type="InterPro" id="IPR053148">
    <property type="entry name" value="PD-DEXK-like_domain"/>
</dbReference>
<reference evidence="2 3" key="1">
    <citation type="submission" date="2020-08" db="EMBL/GenBank/DDBJ databases">
        <title>Genomic Encyclopedia of Type Strains, Phase IV (KMG-IV): sequencing the most valuable type-strain genomes for metagenomic binning, comparative biology and taxonomic classification.</title>
        <authorList>
            <person name="Goeker M."/>
        </authorList>
    </citation>
    <scope>NUCLEOTIDE SEQUENCE [LARGE SCALE GENOMIC DNA]</scope>
    <source>
        <strain evidence="2 3">DSM 40141</strain>
    </source>
</reference>
<keyword evidence="3" id="KW-1185">Reference proteome</keyword>
<dbReference type="Proteomes" id="UP000540423">
    <property type="component" value="Unassembled WGS sequence"/>
</dbReference>
<keyword evidence="2" id="KW-0540">Nuclease</keyword>
<evidence type="ECO:0000259" key="1">
    <source>
        <dbReference type="Pfam" id="PF06250"/>
    </source>
</evidence>